<reference evidence="2" key="1">
    <citation type="journal article" date="2003" name="Genome Biol.">
        <title>An integrated gene annotation and transcriptional profiling approach towards the full gene content of the Drosophila genome.</title>
        <authorList>
            <person name="Hild M."/>
            <person name="Beckmann B."/>
            <person name="Haas S.A."/>
            <person name="Koch B."/>
            <person name="Solovyev V."/>
            <person name="Busold C."/>
            <person name="Fellenberg K."/>
            <person name="Boutros M."/>
            <person name="Vingron M."/>
            <person name="Sauer F."/>
            <person name="Hoheisel J.D."/>
            <person name="Paro R."/>
        </authorList>
    </citation>
    <scope>NUCLEOTIDE SEQUENCE</scope>
</reference>
<organism evidence="2">
    <name type="scientific">Drosophila melanogaster</name>
    <name type="common">Fruit fly</name>
    <dbReference type="NCBI Taxonomy" id="7227"/>
    <lineage>
        <taxon>Eukaryota</taxon>
        <taxon>Metazoa</taxon>
        <taxon>Ecdysozoa</taxon>
        <taxon>Arthropoda</taxon>
        <taxon>Hexapoda</taxon>
        <taxon>Insecta</taxon>
        <taxon>Pterygota</taxon>
        <taxon>Neoptera</taxon>
        <taxon>Endopterygota</taxon>
        <taxon>Diptera</taxon>
        <taxon>Brachycera</taxon>
        <taxon>Muscomorpha</taxon>
        <taxon>Ephydroidea</taxon>
        <taxon>Drosophilidae</taxon>
        <taxon>Drosophila</taxon>
        <taxon>Sophophora</taxon>
    </lineage>
</organism>
<keyword evidence="1" id="KW-0732">Signal</keyword>
<protein>
    <submittedName>
        <fullName evidence="2">HDC08321</fullName>
    </submittedName>
</protein>
<accession>Q6ILU2</accession>
<proteinExistence type="predicted"/>
<evidence type="ECO:0000313" key="2">
    <source>
        <dbReference type="EMBL" id="DAA02770.1"/>
    </source>
</evidence>
<feature type="signal peptide" evidence="1">
    <location>
        <begin position="1"/>
        <end position="22"/>
    </location>
</feature>
<dbReference type="AlphaFoldDB" id="Q6ILU2"/>
<dbReference type="EMBL" id="BK001924">
    <property type="protein sequence ID" value="DAA02770.1"/>
    <property type="molecule type" value="Genomic_DNA"/>
</dbReference>
<name>Q6ILU2_DROME</name>
<evidence type="ECO:0000256" key="1">
    <source>
        <dbReference type="SAM" id="SignalP"/>
    </source>
</evidence>
<sequence length="186" mass="21326">MKLVRFLFIVGLLATLKPFVKGYDAEKPRQPPKSGEHLKRSPAINRPEVGMGMGMGLDGLGYGTLFIERVEEWVSRLLLFVFDVDVDECRWPQLSAVVFGPGVYTSDHLLLFPVNVFILWTEYWMISHRRPQAKSKPKIHPELNFGRKVSKLQPDFGMERCIYRLYSFGPGKMSEIRSWQPNGGPL</sequence>
<gene>
    <name evidence="2" type="ORF">HDC08321</name>
</gene>
<feature type="chain" id="PRO_5004274572" evidence="1">
    <location>
        <begin position="23"/>
        <end position="186"/>
    </location>
</feature>